<evidence type="ECO:0000256" key="1">
    <source>
        <dbReference type="ARBA" id="ARBA00022737"/>
    </source>
</evidence>
<accession>A0A8J0SKB3</accession>
<evidence type="ECO:0000256" key="3">
    <source>
        <dbReference type="ARBA" id="ARBA00034486"/>
    </source>
</evidence>
<evidence type="ECO:0000313" key="5">
    <source>
        <dbReference type="Proteomes" id="UP000008143"/>
    </source>
</evidence>
<dbReference type="InterPro" id="IPR019734">
    <property type="entry name" value="TPR_rpt"/>
</dbReference>
<proteinExistence type="inferred from homology"/>
<sequence length="196" mass="22279">MISTWLRITRRTTTPRIQRDSQTGAVDQCLLQASSFKSQGNKCYTEHRMRQAVSLYHKALLQLRSLDASLYSPLPGVGPTAVKLNSQQAEELKTLQADCYNNLAACLLQSQPPRYQRVYECSLQVLSLQPENVKALYRAGVSSYHLKDYTNAHHYLSQAASRAPKDGNIKRYVQLTDTALSTFREEEKQRYQGMFG</sequence>
<keyword evidence="5" id="KW-1185">Reference proteome</keyword>
<dbReference type="PANTHER" id="PTHR11242:SF14">
    <property type="entry name" value="TETRATRICOPEPTIDE REPEAT PROTEIN 9C"/>
    <property type="match status" value="1"/>
</dbReference>
<dbReference type="OMA" id="KIYANMS"/>
<evidence type="ECO:0000256" key="4">
    <source>
        <dbReference type="ARBA" id="ARBA00040624"/>
    </source>
</evidence>
<evidence type="ECO:0000256" key="2">
    <source>
        <dbReference type="ARBA" id="ARBA00022803"/>
    </source>
</evidence>
<dbReference type="SUPFAM" id="SSF48452">
    <property type="entry name" value="TPR-like"/>
    <property type="match status" value="1"/>
</dbReference>
<dbReference type="CTD" id="283237"/>
<evidence type="ECO:0000313" key="6">
    <source>
        <dbReference type="RefSeq" id="XP_012815917.1"/>
    </source>
</evidence>
<keyword evidence="2" id="KW-0802">TPR repeat</keyword>
<dbReference type="RefSeq" id="XP_012815917.1">
    <property type="nucleotide sequence ID" value="XM_012960463.3"/>
</dbReference>
<keyword evidence="1" id="KW-0677">Repeat</keyword>
<dbReference type="SMART" id="SM00028">
    <property type="entry name" value="TPR"/>
    <property type="match status" value="3"/>
</dbReference>
<dbReference type="InterPro" id="IPR011990">
    <property type="entry name" value="TPR-like_helical_dom_sf"/>
</dbReference>
<gene>
    <name evidence="6 7" type="primary">ttc9c</name>
</gene>
<dbReference type="InterPro" id="IPR039663">
    <property type="entry name" value="AIP/AIPL1/TTC9"/>
</dbReference>
<dbReference type="AGR" id="Xenbase:XB-GENE-1006743"/>
<comment type="similarity">
    <text evidence="3">Belongs to the TTC9 family.</text>
</comment>
<dbReference type="AlphaFoldDB" id="A0A8J0SKB3"/>
<reference evidence="6" key="1">
    <citation type="submission" date="2025-08" db="UniProtKB">
        <authorList>
            <consortium name="RefSeq"/>
        </authorList>
    </citation>
    <scope>IDENTIFICATION</scope>
    <source>
        <strain evidence="6">Nigerian</strain>
        <tissue evidence="6">Liver and blood</tissue>
    </source>
</reference>
<dbReference type="Proteomes" id="UP000008143">
    <property type="component" value="Chromosome 4"/>
</dbReference>
<dbReference type="Gene3D" id="1.25.40.10">
    <property type="entry name" value="Tetratricopeptide repeat domain"/>
    <property type="match status" value="1"/>
</dbReference>
<dbReference type="PANTHER" id="PTHR11242">
    <property type="entry name" value="ARYL HYDROCARBON RECEPTOR INTERACTING PROTEIN RELATED"/>
    <property type="match status" value="1"/>
</dbReference>
<dbReference type="GeneID" id="100124897"/>
<evidence type="ECO:0000313" key="7">
    <source>
        <dbReference type="Xenbase" id="XB-GENE-1006743"/>
    </source>
</evidence>
<dbReference type="Xenbase" id="XB-GENE-1006743">
    <property type="gene designation" value="ttc9c"/>
</dbReference>
<protein>
    <recommendedName>
        <fullName evidence="4">Tetratricopeptide repeat protein 9C</fullName>
    </recommendedName>
</protein>
<organism evidence="5 6">
    <name type="scientific">Xenopus tropicalis</name>
    <name type="common">Western clawed frog</name>
    <name type="synonym">Silurana tropicalis</name>
    <dbReference type="NCBI Taxonomy" id="8364"/>
    <lineage>
        <taxon>Eukaryota</taxon>
        <taxon>Metazoa</taxon>
        <taxon>Chordata</taxon>
        <taxon>Craniata</taxon>
        <taxon>Vertebrata</taxon>
        <taxon>Euteleostomi</taxon>
        <taxon>Amphibia</taxon>
        <taxon>Batrachia</taxon>
        <taxon>Anura</taxon>
        <taxon>Pipoidea</taxon>
        <taxon>Pipidae</taxon>
        <taxon>Xenopodinae</taxon>
        <taxon>Xenopus</taxon>
        <taxon>Silurana</taxon>
    </lineage>
</organism>
<name>A0A8J0SKB3_XENTR</name>
<dbReference type="OrthoDB" id="433738at2759"/>